<evidence type="ECO:0000256" key="2">
    <source>
        <dbReference type="ARBA" id="ARBA00022525"/>
    </source>
</evidence>
<sequence length="171" mass="16522">MVFNLKYITLAALFAVALSQTAPPQCVLDCSQTALGSATNKTCTSIADPCVCTDTGFKTADGACLQANCTADEQATAAQLASELCGGGNSTSTDTSSSTDSATSSMSGSMTMSGSGSMSSKPAATSKSSSSTGSSSAANPTKSSGANAQADLGFLTLGVAAAGAVVGGLLL</sequence>
<keyword evidence="4" id="KW-1015">Disulfide bond</keyword>
<organism evidence="8 9">
    <name type="scientific">Amanita muscaria (strain Koide BX008)</name>
    <dbReference type="NCBI Taxonomy" id="946122"/>
    <lineage>
        <taxon>Eukaryota</taxon>
        <taxon>Fungi</taxon>
        <taxon>Dikarya</taxon>
        <taxon>Basidiomycota</taxon>
        <taxon>Agaricomycotina</taxon>
        <taxon>Agaricomycetes</taxon>
        <taxon>Agaricomycetidae</taxon>
        <taxon>Agaricales</taxon>
        <taxon>Pluteineae</taxon>
        <taxon>Amanitaceae</taxon>
        <taxon>Amanita</taxon>
    </lineage>
</organism>
<dbReference type="InParanoid" id="A0A0C2S5X5"/>
<evidence type="ECO:0000313" key="8">
    <source>
        <dbReference type="EMBL" id="KIL58150.1"/>
    </source>
</evidence>
<dbReference type="HOGENOM" id="CLU_1712792_0_0_1"/>
<keyword evidence="2" id="KW-0964">Secreted</keyword>
<dbReference type="AlphaFoldDB" id="A0A0C2S5X5"/>
<evidence type="ECO:0000259" key="7">
    <source>
        <dbReference type="PROSITE" id="PS52012"/>
    </source>
</evidence>
<feature type="compositionally biased region" description="Low complexity" evidence="5">
    <location>
        <begin position="90"/>
        <end position="138"/>
    </location>
</feature>
<evidence type="ECO:0000256" key="1">
    <source>
        <dbReference type="ARBA" id="ARBA00004613"/>
    </source>
</evidence>
<feature type="chain" id="PRO_5002167232" description="CFEM domain-containing protein" evidence="6">
    <location>
        <begin position="20"/>
        <end position="171"/>
    </location>
</feature>
<dbReference type="PROSITE" id="PS52012">
    <property type="entry name" value="CFEM"/>
    <property type="match status" value="1"/>
</dbReference>
<evidence type="ECO:0000313" key="9">
    <source>
        <dbReference type="Proteomes" id="UP000054549"/>
    </source>
</evidence>
<dbReference type="Proteomes" id="UP000054549">
    <property type="component" value="Unassembled WGS sequence"/>
</dbReference>
<feature type="region of interest" description="Disordered" evidence="5">
    <location>
        <begin position="87"/>
        <end position="143"/>
    </location>
</feature>
<keyword evidence="9" id="KW-1185">Reference proteome</keyword>
<keyword evidence="3 6" id="KW-0732">Signal</keyword>
<evidence type="ECO:0000256" key="5">
    <source>
        <dbReference type="SAM" id="MobiDB-lite"/>
    </source>
</evidence>
<dbReference type="OrthoDB" id="3065412at2759"/>
<gene>
    <name evidence="8" type="ORF">M378DRAFT_170950</name>
</gene>
<name>A0A0C2S5X5_AMAMK</name>
<dbReference type="GO" id="GO:0005576">
    <property type="term" value="C:extracellular region"/>
    <property type="evidence" value="ECO:0007669"/>
    <property type="project" value="UniProtKB-SubCell"/>
</dbReference>
<dbReference type="InterPro" id="IPR008427">
    <property type="entry name" value="Extracellular_membr_CFEM_dom"/>
</dbReference>
<dbReference type="Pfam" id="PF05730">
    <property type="entry name" value="CFEM"/>
    <property type="match status" value="1"/>
</dbReference>
<comment type="subcellular location">
    <subcellularLocation>
        <location evidence="1">Secreted</location>
    </subcellularLocation>
</comment>
<accession>A0A0C2S5X5</accession>
<dbReference type="EMBL" id="KN818346">
    <property type="protein sequence ID" value="KIL58150.1"/>
    <property type="molecule type" value="Genomic_DNA"/>
</dbReference>
<reference evidence="8 9" key="1">
    <citation type="submission" date="2014-04" db="EMBL/GenBank/DDBJ databases">
        <title>Evolutionary Origins and Diversification of the Mycorrhizal Mutualists.</title>
        <authorList>
            <consortium name="DOE Joint Genome Institute"/>
            <consortium name="Mycorrhizal Genomics Consortium"/>
            <person name="Kohler A."/>
            <person name="Kuo A."/>
            <person name="Nagy L.G."/>
            <person name="Floudas D."/>
            <person name="Copeland A."/>
            <person name="Barry K.W."/>
            <person name="Cichocki N."/>
            <person name="Veneault-Fourrey C."/>
            <person name="LaButti K."/>
            <person name="Lindquist E.A."/>
            <person name="Lipzen A."/>
            <person name="Lundell T."/>
            <person name="Morin E."/>
            <person name="Murat C."/>
            <person name="Riley R."/>
            <person name="Ohm R."/>
            <person name="Sun H."/>
            <person name="Tunlid A."/>
            <person name="Henrissat B."/>
            <person name="Grigoriev I.V."/>
            <person name="Hibbett D.S."/>
            <person name="Martin F."/>
        </authorList>
    </citation>
    <scope>NUCLEOTIDE SEQUENCE [LARGE SCALE GENOMIC DNA]</scope>
    <source>
        <strain evidence="8 9">Koide BX008</strain>
    </source>
</reference>
<feature type="signal peptide" evidence="6">
    <location>
        <begin position="1"/>
        <end position="19"/>
    </location>
</feature>
<evidence type="ECO:0000256" key="6">
    <source>
        <dbReference type="SAM" id="SignalP"/>
    </source>
</evidence>
<dbReference type="STRING" id="946122.A0A0C2S5X5"/>
<proteinExistence type="predicted"/>
<feature type="domain" description="CFEM" evidence="7">
    <location>
        <begin position="1"/>
        <end position="113"/>
    </location>
</feature>
<evidence type="ECO:0000256" key="3">
    <source>
        <dbReference type="ARBA" id="ARBA00022729"/>
    </source>
</evidence>
<evidence type="ECO:0000256" key="4">
    <source>
        <dbReference type="ARBA" id="ARBA00023157"/>
    </source>
</evidence>
<protein>
    <recommendedName>
        <fullName evidence="7">CFEM domain-containing protein</fullName>
    </recommendedName>
</protein>